<reference evidence="18" key="1">
    <citation type="submission" date="2010-11" db="EMBL/GenBank/DDBJ databases">
        <title>The complete genome of Mahella australiensis DSM 15567.</title>
        <authorList>
            <consortium name="US DOE Joint Genome Institute (JGI-PGF)"/>
            <person name="Lucas S."/>
            <person name="Copeland A."/>
            <person name="Lapidus A."/>
            <person name="Bruce D."/>
            <person name="Goodwin L."/>
            <person name="Pitluck S."/>
            <person name="Kyrpides N."/>
            <person name="Mavromatis K."/>
            <person name="Pagani I."/>
            <person name="Ivanova N."/>
            <person name="Teshima H."/>
            <person name="Brettin T."/>
            <person name="Detter J.C."/>
            <person name="Han C."/>
            <person name="Tapia R."/>
            <person name="Land M."/>
            <person name="Hauser L."/>
            <person name="Markowitz V."/>
            <person name="Cheng J.-F."/>
            <person name="Hugenholtz P."/>
            <person name="Woyke T."/>
            <person name="Wu D."/>
            <person name="Spring S."/>
            <person name="Pukall R."/>
            <person name="Steenblock K."/>
            <person name="Schneider S."/>
            <person name="Klenk H.-P."/>
            <person name="Eisen J.A."/>
        </authorList>
    </citation>
    <scope>NUCLEOTIDE SEQUENCE [LARGE SCALE GENOMIC DNA]</scope>
    <source>
        <strain evidence="18">DSM 15567 / CIP 107919 / 50-1 BON</strain>
    </source>
</reference>
<comment type="cofactor">
    <cofactor evidence="1 14 15">
        <name>Zn(2+)</name>
        <dbReference type="ChEBI" id="CHEBI:29105"/>
    </cofactor>
</comment>
<evidence type="ECO:0000256" key="14">
    <source>
        <dbReference type="PIRSR" id="PIRSR606262-3"/>
    </source>
</evidence>
<keyword evidence="18" id="KW-1185">Reference proteome</keyword>
<dbReference type="KEGG" id="mas:Mahau_1095"/>
<evidence type="ECO:0000313" key="17">
    <source>
        <dbReference type="EMBL" id="AEE96293.1"/>
    </source>
</evidence>
<feature type="domain" description="CMP/dCMP-type deaminase" evidence="16">
    <location>
        <begin position="2"/>
        <end position="127"/>
    </location>
</feature>
<evidence type="ECO:0000256" key="15">
    <source>
        <dbReference type="RuleBase" id="RU364006"/>
    </source>
</evidence>
<feature type="active site" description="Proton donor" evidence="12">
    <location>
        <position position="56"/>
    </location>
</feature>
<dbReference type="PANTHER" id="PTHR11644:SF2">
    <property type="entry name" value="CYTIDINE DEAMINASE"/>
    <property type="match status" value="1"/>
</dbReference>
<dbReference type="OrthoDB" id="9795347at2"/>
<dbReference type="NCBIfam" id="TIGR01354">
    <property type="entry name" value="cyt_deam_tetra"/>
    <property type="match status" value="1"/>
</dbReference>
<comment type="catalytic activity">
    <reaction evidence="11 15">
        <text>cytidine + H2O + H(+) = uridine + NH4(+)</text>
        <dbReference type="Rhea" id="RHEA:16069"/>
        <dbReference type="ChEBI" id="CHEBI:15377"/>
        <dbReference type="ChEBI" id="CHEBI:15378"/>
        <dbReference type="ChEBI" id="CHEBI:16704"/>
        <dbReference type="ChEBI" id="CHEBI:17562"/>
        <dbReference type="ChEBI" id="CHEBI:28938"/>
        <dbReference type="EC" id="3.5.4.5"/>
    </reaction>
</comment>
<gene>
    <name evidence="17" type="ordered locus">Mahau_1095</name>
</gene>
<keyword evidence="6 14" id="KW-0479">Metal-binding</keyword>
<evidence type="ECO:0000256" key="10">
    <source>
        <dbReference type="ARBA" id="ARBA00049252"/>
    </source>
</evidence>
<evidence type="ECO:0000256" key="5">
    <source>
        <dbReference type="ARBA" id="ARBA00018266"/>
    </source>
</evidence>
<organism evidence="17 18">
    <name type="scientific">Mahella australiensis (strain DSM 15567 / CIP 107919 / 50-1 BON)</name>
    <dbReference type="NCBI Taxonomy" id="697281"/>
    <lineage>
        <taxon>Bacteria</taxon>
        <taxon>Bacillati</taxon>
        <taxon>Bacillota</taxon>
        <taxon>Clostridia</taxon>
        <taxon>Thermoanaerobacterales</taxon>
        <taxon>Thermoanaerobacterales Family IV. Incertae Sedis</taxon>
        <taxon>Mahella</taxon>
    </lineage>
</organism>
<evidence type="ECO:0000256" key="6">
    <source>
        <dbReference type="ARBA" id="ARBA00022723"/>
    </source>
</evidence>
<comment type="function">
    <text evidence="2 15">This enzyme scavenges exogenous and endogenous cytidine and 2'-deoxycytidine for UMP synthesis.</text>
</comment>
<proteinExistence type="inferred from homology"/>
<protein>
    <recommendedName>
        <fullName evidence="5 15">Cytidine deaminase</fullName>
        <ecNumber evidence="4 15">3.5.4.5</ecNumber>
    </recommendedName>
    <alternativeName>
        <fullName evidence="9 15">Cytidine aminohydrolase</fullName>
    </alternativeName>
</protein>
<evidence type="ECO:0000256" key="4">
    <source>
        <dbReference type="ARBA" id="ARBA00012783"/>
    </source>
</evidence>
<evidence type="ECO:0000256" key="8">
    <source>
        <dbReference type="ARBA" id="ARBA00022833"/>
    </source>
</evidence>
<dbReference type="CDD" id="cd01283">
    <property type="entry name" value="cytidine_deaminase"/>
    <property type="match status" value="1"/>
</dbReference>
<evidence type="ECO:0000256" key="12">
    <source>
        <dbReference type="PIRSR" id="PIRSR606262-1"/>
    </source>
</evidence>
<dbReference type="FunFam" id="3.40.140.10:FF:000008">
    <property type="entry name" value="Cytidine deaminase"/>
    <property type="match status" value="1"/>
</dbReference>
<evidence type="ECO:0000259" key="16">
    <source>
        <dbReference type="PROSITE" id="PS51747"/>
    </source>
</evidence>
<evidence type="ECO:0000256" key="9">
    <source>
        <dbReference type="ARBA" id="ARBA00032005"/>
    </source>
</evidence>
<dbReference type="InterPro" id="IPR002125">
    <property type="entry name" value="CMP_dCMP_dom"/>
</dbReference>
<dbReference type="GO" id="GO:0042802">
    <property type="term" value="F:identical protein binding"/>
    <property type="evidence" value="ECO:0007669"/>
    <property type="project" value="UniProtKB-ARBA"/>
</dbReference>
<dbReference type="InterPro" id="IPR006262">
    <property type="entry name" value="Cyt_deam_tetra"/>
</dbReference>
<evidence type="ECO:0000256" key="3">
    <source>
        <dbReference type="ARBA" id="ARBA00006576"/>
    </source>
</evidence>
<dbReference type="EC" id="3.5.4.5" evidence="4 15"/>
<dbReference type="InterPro" id="IPR050202">
    <property type="entry name" value="Cyt/Deoxycyt_deaminase"/>
</dbReference>
<feature type="binding site" evidence="13">
    <location>
        <begin position="43"/>
        <end position="49"/>
    </location>
    <ligand>
        <name>substrate</name>
    </ligand>
</feature>
<dbReference type="GO" id="GO:0005829">
    <property type="term" value="C:cytosol"/>
    <property type="evidence" value="ECO:0007669"/>
    <property type="project" value="TreeGrafter"/>
</dbReference>
<comment type="catalytic activity">
    <reaction evidence="10 15">
        <text>2'-deoxycytidine + H2O + H(+) = 2'-deoxyuridine + NH4(+)</text>
        <dbReference type="Rhea" id="RHEA:13433"/>
        <dbReference type="ChEBI" id="CHEBI:15377"/>
        <dbReference type="ChEBI" id="CHEBI:15378"/>
        <dbReference type="ChEBI" id="CHEBI:15698"/>
        <dbReference type="ChEBI" id="CHEBI:16450"/>
        <dbReference type="ChEBI" id="CHEBI:28938"/>
        <dbReference type="EC" id="3.5.4.5"/>
    </reaction>
</comment>
<evidence type="ECO:0000256" key="13">
    <source>
        <dbReference type="PIRSR" id="PIRSR606262-2"/>
    </source>
</evidence>
<dbReference type="PROSITE" id="PS00903">
    <property type="entry name" value="CYT_DCMP_DEAMINASES_1"/>
    <property type="match status" value="1"/>
</dbReference>
<keyword evidence="8 14" id="KW-0862">Zinc</keyword>
<evidence type="ECO:0000256" key="2">
    <source>
        <dbReference type="ARBA" id="ARBA00003949"/>
    </source>
</evidence>
<feature type="binding site" evidence="14">
    <location>
        <position position="87"/>
    </location>
    <ligand>
        <name>Zn(2+)</name>
        <dbReference type="ChEBI" id="CHEBI:29105"/>
        <note>catalytic</note>
    </ligand>
</feature>
<dbReference type="SUPFAM" id="SSF53927">
    <property type="entry name" value="Cytidine deaminase-like"/>
    <property type="match status" value="1"/>
</dbReference>
<dbReference type="PANTHER" id="PTHR11644">
    <property type="entry name" value="CYTIDINE DEAMINASE"/>
    <property type="match status" value="1"/>
</dbReference>
<feature type="binding site" evidence="14">
    <location>
        <position position="54"/>
    </location>
    <ligand>
        <name>Zn(2+)</name>
        <dbReference type="ChEBI" id="CHEBI:29105"/>
        <note>catalytic</note>
    </ligand>
</feature>
<dbReference type="NCBIfam" id="NF004064">
    <property type="entry name" value="PRK05578.1"/>
    <property type="match status" value="1"/>
</dbReference>
<dbReference type="AlphaFoldDB" id="F4A360"/>
<dbReference type="GO" id="GO:0004126">
    <property type="term" value="F:cytidine deaminase activity"/>
    <property type="evidence" value="ECO:0007669"/>
    <property type="project" value="UniProtKB-UniRule"/>
</dbReference>
<name>F4A360_MAHA5</name>
<dbReference type="STRING" id="697281.Mahau_1095"/>
<dbReference type="InterPro" id="IPR016193">
    <property type="entry name" value="Cytidine_deaminase-like"/>
</dbReference>
<dbReference type="RefSeq" id="WP_013780723.1">
    <property type="nucleotide sequence ID" value="NC_015520.1"/>
</dbReference>
<evidence type="ECO:0000256" key="11">
    <source>
        <dbReference type="ARBA" id="ARBA00049558"/>
    </source>
</evidence>
<evidence type="ECO:0000313" key="18">
    <source>
        <dbReference type="Proteomes" id="UP000008457"/>
    </source>
</evidence>
<dbReference type="Proteomes" id="UP000008457">
    <property type="component" value="Chromosome"/>
</dbReference>
<dbReference type="HOGENOM" id="CLU_097262_1_2_9"/>
<evidence type="ECO:0000256" key="1">
    <source>
        <dbReference type="ARBA" id="ARBA00001947"/>
    </source>
</evidence>
<dbReference type="GO" id="GO:0055086">
    <property type="term" value="P:nucleobase-containing small molecule metabolic process"/>
    <property type="evidence" value="ECO:0007669"/>
    <property type="project" value="UniProtKB-ARBA"/>
</dbReference>
<dbReference type="InterPro" id="IPR016192">
    <property type="entry name" value="APOBEC/CMP_deaminase_Zn-bd"/>
</dbReference>
<dbReference type="EMBL" id="CP002360">
    <property type="protein sequence ID" value="AEE96293.1"/>
    <property type="molecule type" value="Genomic_DNA"/>
</dbReference>
<reference evidence="17 18" key="2">
    <citation type="journal article" date="2011" name="Stand. Genomic Sci.">
        <title>Complete genome sequence of Mahella australiensis type strain (50-1 BON).</title>
        <authorList>
            <person name="Sikorski J."/>
            <person name="Teshima H."/>
            <person name="Nolan M."/>
            <person name="Lucas S."/>
            <person name="Hammon N."/>
            <person name="Deshpande S."/>
            <person name="Cheng J.F."/>
            <person name="Pitluck S."/>
            <person name="Liolios K."/>
            <person name="Pagani I."/>
            <person name="Ivanova N."/>
            <person name="Huntemann M."/>
            <person name="Mavromatis K."/>
            <person name="Ovchinikova G."/>
            <person name="Pati A."/>
            <person name="Tapia R."/>
            <person name="Han C."/>
            <person name="Goodwin L."/>
            <person name="Chen A."/>
            <person name="Palaniappan K."/>
            <person name="Land M."/>
            <person name="Hauser L."/>
            <person name="Ngatchou-Djao O.D."/>
            <person name="Rohde M."/>
            <person name="Pukall R."/>
            <person name="Spring S."/>
            <person name="Abt B."/>
            <person name="Goker M."/>
            <person name="Detter J.C."/>
            <person name="Woyke T."/>
            <person name="Bristow J."/>
            <person name="Markowitz V."/>
            <person name="Hugenholtz P."/>
            <person name="Eisen J.A."/>
            <person name="Kyrpides N.C."/>
            <person name="Klenk H.P."/>
            <person name="Lapidus A."/>
        </authorList>
    </citation>
    <scope>NUCLEOTIDE SEQUENCE [LARGE SCALE GENOMIC DNA]</scope>
    <source>
        <strain evidence="18">DSM 15567 / CIP 107919 / 50-1 BON</strain>
    </source>
</reference>
<keyword evidence="7 15" id="KW-0378">Hydrolase</keyword>
<accession>F4A360</accession>
<dbReference type="Gene3D" id="3.40.140.10">
    <property type="entry name" value="Cytidine Deaminase, domain 2"/>
    <property type="match status" value="1"/>
</dbReference>
<dbReference type="GO" id="GO:0072527">
    <property type="term" value="P:pyrimidine-containing compound metabolic process"/>
    <property type="evidence" value="ECO:0007669"/>
    <property type="project" value="UniProtKB-ARBA"/>
</dbReference>
<dbReference type="eggNOG" id="COG0295">
    <property type="taxonomic scope" value="Bacteria"/>
</dbReference>
<dbReference type="PROSITE" id="PS51747">
    <property type="entry name" value="CYT_DCMP_DEAMINASES_2"/>
    <property type="match status" value="1"/>
</dbReference>
<comment type="similarity">
    <text evidence="3 15">Belongs to the cytidine and deoxycytidylate deaminase family.</text>
</comment>
<dbReference type="Pfam" id="PF00383">
    <property type="entry name" value="dCMP_cyt_deam_1"/>
    <property type="match status" value="1"/>
</dbReference>
<dbReference type="GO" id="GO:0008270">
    <property type="term" value="F:zinc ion binding"/>
    <property type="evidence" value="ECO:0007669"/>
    <property type="project" value="UniProtKB-UniRule"/>
</dbReference>
<feature type="binding site" evidence="14">
    <location>
        <position position="90"/>
    </location>
    <ligand>
        <name>Zn(2+)</name>
        <dbReference type="ChEBI" id="CHEBI:29105"/>
        <note>catalytic</note>
    </ligand>
</feature>
<sequence length="127" mass="14307">MLDVDMLITKVKEARERAYAPYSHFRVGAALLTQSGRIYTGCNIENAAYGASNCAERTAIFKAVSEGYSSFSAMAIISDAEEYIFPCGICRQVIWEFSHDIDIFVCTADGRWQRHNIKELLPHGFQM</sequence>
<evidence type="ECO:0000256" key="7">
    <source>
        <dbReference type="ARBA" id="ARBA00022801"/>
    </source>
</evidence>